<dbReference type="OrthoDB" id="6486656at2759"/>
<organism evidence="2 3">
    <name type="scientific">Glutinoglossum americanum</name>
    <dbReference type="NCBI Taxonomy" id="1670608"/>
    <lineage>
        <taxon>Eukaryota</taxon>
        <taxon>Fungi</taxon>
        <taxon>Dikarya</taxon>
        <taxon>Ascomycota</taxon>
        <taxon>Pezizomycotina</taxon>
        <taxon>Geoglossomycetes</taxon>
        <taxon>Geoglossales</taxon>
        <taxon>Geoglossaceae</taxon>
        <taxon>Glutinoglossum</taxon>
    </lineage>
</organism>
<keyword evidence="3" id="KW-1185">Reference proteome</keyword>
<accession>A0A9P8L619</accession>
<name>A0A9P8L619_9PEZI</name>
<keyword evidence="1" id="KW-0472">Membrane</keyword>
<keyword evidence="1" id="KW-0812">Transmembrane</keyword>
<protein>
    <submittedName>
        <fullName evidence="2">Uncharacterized protein</fullName>
    </submittedName>
</protein>
<evidence type="ECO:0000313" key="3">
    <source>
        <dbReference type="Proteomes" id="UP000698800"/>
    </source>
</evidence>
<dbReference type="Proteomes" id="UP000698800">
    <property type="component" value="Unassembled WGS sequence"/>
</dbReference>
<evidence type="ECO:0000256" key="1">
    <source>
        <dbReference type="SAM" id="Phobius"/>
    </source>
</evidence>
<dbReference type="EMBL" id="JAGHQL010000004">
    <property type="protein sequence ID" value="KAH0545550.1"/>
    <property type="molecule type" value="Genomic_DNA"/>
</dbReference>
<comment type="caution">
    <text evidence="2">The sequence shown here is derived from an EMBL/GenBank/DDBJ whole genome shotgun (WGS) entry which is preliminary data.</text>
</comment>
<proteinExistence type="predicted"/>
<dbReference type="AlphaFoldDB" id="A0A9P8L619"/>
<keyword evidence="1" id="KW-1133">Transmembrane helix</keyword>
<reference evidence="2" key="1">
    <citation type="submission" date="2021-03" db="EMBL/GenBank/DDBJ databases">
        <title>Comparative genomics and phylogenomic investigation of the class Geoglossomycetes provide insights into ecological specialization and systematics.</title>
        <authorList>
            <person name="Melie T."/>
            <person name="Pirro S."/>
            <person name="Miller A.N."/>
            <person name="Quandt A."/>
        </authorList>
    </citation>
    <scope>NUCLEOTIDE SEQUENCE</scope>
    <source>
        <strain evidence="2">GBOQ0MN5Z8</strain>
    </source>
</reference>
<sequence length="178" mass="19587">MHGNAAWDAIHSVLSDKHQEEPLTQARMAHAVEQAIRGFVEIESTFLRMYYIANKAPGQRPITGNFTVMRVGYKGSISSLVALLPLYLTVAFTLVYVSLGIRTDQKHVSNFNPTRSTSLILAAAAGGIGKVLLGKGDTDPDDKVVQEMKVRFEGVRGFRIMEDPVSTDDVERALLEKP</sequence>
<feature type="transmembrane region" description="Helical" evidence="1">
    <location>
        <begin position="77"/>
        <end position="99"/>
    </location>
</feature>
<evidence type="ECO:0000313" key="2">
    <source>
        <dbReference type="EMBL" id="KAH0545550.1"/>
    </source>
</evidence>
<gene>
    <name evidence="2" type="ORF">FGG08_000381</name>
</gene>